<dbReference type="GO" id="GO:0006865">
    <property type="term" value="P:amino acid transport"/>
    <property type="evidence" value="ECO:0007669"/>
    <property type="project" value="UniProtKB-KW"/>
</dbReference>
<evidence type="ECO:0000313" key="10">
    <source>
        <dbReference type="EMBL" id="ABM36930.1"/>
    </source>
</evidence>
<evidence type="ECO:0000256" key="9">
    <source>
        <dbReference type="SAM" id="Phobius"/>
    </source>
</evidence>
<dbReference type="GO" id="GO:0015658">
    <property type="term" value="F:branched-chain amino acid transmembrane transporter activity"/>
    <property type="evidence" value="ECO:0007669"/>
    <property type="project" value="InterPro"/>
</dbReference>
<accession>A1VMQ2</accession>
<comment type="similarity">
    <text evidence="8">Belongs to the binding-protein-dependent transport system permease family. LivHM subfamily.</text>
</comment>
<keyword evidence="4 9" id="KW-0812">Transmembrane</keyword>
<dbReference type="OrthoDB" id="8711548at2"/>
<feature type="transmembrane region" description="Helical" evidence="9">
    <location>
        <begin position="461"/>
        <end position="480"/>
    </location>
</feature>
<dbReference type="STRING" id="365044.Pnap_1616"/>
<feature type="transmembrane region" description="Helical" evidence="9">
    <location>
        <begin position="420"/>
        <end position="441"/>
    </location>
</feature>
<dbReference type="Proteomes" id="UP000000644">
    <property type="component" value="Chromosome"/>
</dbReference>
<evidence type="ECO:0000313" key="11">
    <source>
        <dbReference type="Proteomes" id="UP000000644"/>
    </source>
</evidence>
<evidence type="ECO:0000256" key="5">
    <source>
        <dbReference type="ARBA" id="ARBA00022970"/>
    </source>
</evidence>
<keyword evidence="7 9" id="KW-0472">Membrane</keyword>
<proteinExistence type="inferred from homology"/>
<feature type="transmembrane region" description="Helical" evidence="9">
    <location>
        <begin position="195"/>
        <end position="214"/>
    </location>
</feature>
<feature type="transmembrane region" description="Helical" evidence="9">
    <location>
        <begin position="392"/>
        <end position="413"/>
    </location>
</feature>
<protein>
    <submittedName>
        <fullName evidence="10">Amino acid/amide ABC transporter membrane protein 2, HAAT family / amino acid/amide ABC transporter membrane protein 1, HAAT family</fullName>
    </submittedName>
</protein>
<feature type="transmembrane region" description="Helical" evidence="9">
    <location>
        <begin position="548"/>
        <end position="575"/>
    </location>
</feature>
<evidence type="ECO:0000256" key="1">
    <source>
        <dbReference type="ARBA" id="ARBA00004651"/>
    </source>
</evidence>
<evidence type="ECO:0000256" key="8">
    <source>
        <dbReference type="ARBA" id="ARBA00037998"/>
    </source>
</evidence>
<evidence type="ECO:0000256" key="2">
    <source>
        <dbReference type="ARBA" id="ARBA00022448"/>
    </source>
</evidence>
<feature type="transmembrane region" description="Helical" evidence="9">
    <location>
        <begin position="42"/>
        <end position="60"/>
    </location>
</feature>
<dbReference type="CDD" id="cd06582">
    <property type="entry name" value="TM_PBP1_LivH_like"/>
    <property type="match status" value="1"/>
</dbReference>
<name>A1VMQ2_POLNA</name>
<feature type="transmembrane region" description="Helical" evidence="9">
    <location>
        <begin position="314"/>
        <end position="337"/>
    </location>
</feature>
<feature type="transmembrane region" description="Helical" evidence="9">
    <location>
        <begin position="358"/>
        <end position="380"/>
    </location>
</feature>
<keyword evidence="5" id="KW-0029">Amino-acid transport</keyword>
<dbReference type="eggNOG" id="COG0559">
    <property type="taxonomic scope" value="Bacteria"/>
</dbReference>
<gene>
    <name evidence="10" type="ordered locus">Pnap_1616</name>
</gene>
<keyword evidence="2" id="KW-0813">Transport</keyword>
<organism evidence="10 11">
    <name type="scientific">Polaromonas naphthalenivorans (strain CJ2)</name>
    <dbReference type="NCBI Taxonomy" id="365044"/>
    <lineage>
        <taxon>Bacteria</taxon>
        <taxon>Pseudomonadati</taxon>
        <taxon>Pseudomonadota</taxon>
        <taxon>Betaproteobacteria</taxon>
        <taxon>Burkholderiales</taxon>
        <taxon>Comamonadaceae</taxon>
        <taxon>Polaromonas</taxon>
    </lineage>
</organism>
<dbReference type="Pfam" id="PF02653">
    <property type="entry name" value="BPD_transp_2"/>
    <property type="match status" value="2"/>
</dbReference>
<dbReference type="KEGG" id="pna:Pnap_1616"/>
<dbReference type="GO" id="GO:0005886">
    <property type="term" value="C:plasma membrane"/>
    <property type="evidence" value="ECO:0007669"/>
    <property type="project" value="UniProtKB-SubCell"/>
</dbReference>
<dbReference type="InterPro" id="IPR001851">
    <property type="entry name" value="ABC_transp_permease"/>
</dbReference>
<keyword evidence="11" id="KW-1185">Reference proteome</keyword>
<sequence>MTFSVVQLLGGLSYATTLFLMAAGLTLIFGVTRIVNFAHGSFFMLGALFTAHWVTNWFPAWGESGLLYLIAIFLGAACAGLAGAIAEYLLLRRMSDAPELYQLVATFGLTLAMHDAMQWGFGPDEVFAPRFPGLKGSVQIGDEFFPVYQLAMIALGPLVWLGLHVLLRRSLFGQRLRAATQDRSMLAALGVNPRPLMLGAVVLGCALAGLGGALQLPREPAHLQMDMNVIVETFVVVVTGGLGSIGGAFVAALLIGLVHAFGTAAFPQATLVVVFLTMAVVLVFRPQGLKGSSPEQGGHREAAQKFRGLRLGRAWTSVIALAFVLLAGLAWSGGAYWQTLAADALILMIFGISLQSMMALGGLVSFGHAAFFALGAYGAALSHSLWGATLPVALATGCGAALAVAGVFGAAVVRSSGVYLAMLSLALAQVVWAGAAQWVSLTGGDNGLIGLALVTDDGRPVFYALLVALALIAVFALRFLSRSVMGAALQAVRDAPLRAAASGLSVGWLKYRVFVESAVLAGLAGGLFAAHKGAVFPSLAAVSTSVDALLVVLLGGVHQLWGAVVGSLVLTYASAELGREVTYWRGLLGVFIMLIMVASPSGLLGLLSRLAGRRQRAIAGSR</sequence>
<feature type="transmembrane region" description="Helical" evidence="9">
    <location>
        <begin position="12"/>
        <end position="35"/>
    </location>
</feature>
<comment type="subcellular location">
    <subcellularLocation>
        <location evidence="1">Cell membrane</location>
        <topology evidence="1">Multi-pass membrane protein</topology>
    </subcellularLocation>
</comment>
<feature type="transmembrane region" description="Helical" evidence="9">
    <location>
        <begin position="265"/>
        <end position="284"/>
    </location>
</feature>
<dbReference type="CDD" id="cd06581">
    <property type="entry name" value="TM_PBP1_LivM_like"/>
    <property type="match status" value="1"/>
</dbReference>
<reference evidence="11" key="1">
    <citation type="journal article" date="2009" name="Environ. Microbiol.">
        <title>The genome of Polaromonas naphthalenivorans strain CJ2, isolated from coal tar-contaminated sediment, reveals physiological and metabolic versatility and evolution through extensive horizontal gene transfer.</title>
        <authorList>
            <person name="Yagi J.M."/>
            <person name="Sims D."/>
            <person name="Brettin T."/>
            <person name="Bruce D."/>
            <person name="Madsen E.L."/>
        </authorList>
    </citation>
    <scope>NUCLEOTIDE SEQUENCE [LARGE SCALE GENOMIC DNA]</scope>
    <source>
        <strain evidence="11">CJ2</strain>
    </source>
</reference>
<keyword evidence="3" id="KW-1003">Cell membrane</keyword>
<feature type="transmembrane region" description="Helical" evidence="9">
    <location>
        <begin position="66"/>
        <end position="91"/>
    </location>
</feature>
<evidence type="ECO:0000256" key="3">
    <source>
        <dbReference type="ARBA" id="ARBA00022475"/>
    </source>
</evidence>
<dbReference type="AlphaFoldDB" id="A1VMQ2"/>
<evidence type="ECO:0000256" key="6">
    <source>
        <dbReference type="ARBA" id="ARBA00022989"/>
    </source>
</evidence>
<feature type="transmembrane region" description="Helical" evidence="9">
    <location>
        <begin position="103"/>
        <end position="121"/>
    </location>
</feature>
<dbReference type="eggNOG" id="COG4177">
    <property type="taxonomic scope" value="Bacteria"/>
</dbReference>
<dbReference type="PANTHER" id="PTHR11795:SF442">
    <property type="entry name" value="ABC TRANSPORTER ATP-BINDING PROTEIN"/>
    <property type="match status" value="1"/>
</dbReference>
<dbReference type="InterPro" id="IPR043428">
    <property type="entry name" value="LivM-like"/>
</dbReference>
<dbReference type="RefSeq" id="WP_011801017.1">
    <property type="nucleotide sequence ID" value="NC_008781.1"/>
</dbReference>
<feature type="transmembrane region" description="Helical" evidence="9">
    <location>
        <begin position="147"/>
        <end position="167"/>
    </location>
</feature>
<dbReference type="HOGENOM" id="CLU_028469_0_0_4"/>
<dbReference type="EMBL" id="CP000529">
    <property type="protein sequence ID" value="ABM36930.1"/>
    <property type="molecule type" value="Genomic_DNA"/>
</dbReference>
<feature type="transmembrane region" description="Helical" evidence="9">
    <location>
        <begin position="587"/>
        <end position="607"/>
    </location>
</feature>
<keyword evidence="6 9" id="KW-1133">Transmembrane helix</keyword>
<dbReference type="InterPro" id="IPR052157">
    <property type="entry name" value="BCAA_transport_permease"/>
</dbReference>
<dbReference type="PANTHER" id="PTHR11795">
    <property type="entry name" value="BRANCHED-CHAIN AMINO ACID TRANSPORT SYSTEM PERMEASE PROTEIN LIVH"/>
    <property type="match status" value="1"/>
</dbReference>
<feature type="transmembrane region" description="Helical" evidence="9">
    <location>
        <begin position="234"/>
        <end position="258"/>
    </location>
</feature>
<evidence type="ECO:0000256" key="7">
    <source>
        <dbReference type="ARBA" id="ARBA00023136"/>
    </source>
</evidence>
<evidence type="ECO:0000256" key="4">
    <source>
        <dbReference type="ARBA" id="ARBA00022692"/>
    </source>
</evidence>